<gene>
    <name evidence="2" type="ORF">CPB83DRAFT_795303</name>
</gene>
<proteinExistence type="predicted"/>
<reference evidence="2" key="1">
    <citation type="submission" date="2020-11" db="EMBL/GenBank/DDBJ databases">
        <authorList>
            <consortium name="DOE Joint Genome Institute"/>
            <person name="Ahrendt S."/>
            <person name="Riley R."/>
            <person name="Andreopoulos W."/>
            <person name="Labutti K."/>
            <person name="Pangilinan J."/>
            <person name="Ruiz-Duenas F.J."/>
            <person name="Barrasa J.M."/>
            <person name="Sanchez-Garcia M."/>
            <person name="Camarero S."/>
            <person name="Miyauchi S."/>
            <person name="Serrano A."/>
            <person name="Linde D."/>
            <person name="Babiker R."/>
            <person name="Drula E."/>
            <person name="Ayuso-Fernandez I."/>
            <person name="Pacheco R."/>
            <person name="Padilla G."/>
            <person name="Ferreira P."/>
            <person name="Barriuso J."/>
            <person name="Kellner H."/>
            <person name="Castanera R."/>
            <person name="Alfaro M."/>
            <person name="Ramirez L."/>
            <person name="Pisabarro A.G."/>
            <person name="Kuo A."/>
            <person name="Tritt A."/>
            <person name="Lipzen A."/>
            <person name="He G."/>
            <person name="Yan M."/>
            <person name="Ng V."/>
            <person name="Cullen D."/>
            <person name="Martin F."/>
            <person name="Rosso M.-N."/>
            <person name="Henrissat B."/>
            <person name="Hibbett D."/>
            <person name="Martinez A.T."/>
            <person name="Grigoriev I.V."/>
        </authorList>
    </citation>
    <scope>NUCLEOTIDE SEQUENCE</scope>
    <source>
        <strain evidence="2">CBS 506.95</strain>
    </source>
</reference>
<dbReference type="Proteomes" id="UP000807306">
    <property type="component" value="Unassembled WGS sequence"/>
</dbReference>
<sequence>MATDSIGRQQRHHADHGIPPRLPTASTPLWTHLLRTNTSSQTPSSLNDMTINAPPMAPLDKNATSMRVLLHDTQVNFEKFTTHVGNLLENITETKTELKSIHSMFEREREGMMGDIIDLVNRSQLAVQKTLGQPCQ</sequence>
<keyword evidence="3" id="KW-1185">Reference proteome</keyword>
<evidence type="ECO:0000256" key="1">
    <source>
        <dbReference type="SAM" id="MobiDB-lite"/>
    </source>
</evidence>
<protein>
    <submittedName>
        <fullName evidence="2">Uncharacterized protein</fullName>
    </submittedName>
</protein>
<comment type="caution">
    <text evidence="2">The sequence shown here is derived from an EMBL/GenBank/DDBJ whole genome shotgun (WGS) entry which is preliminary data.</text>
</comment>
<feature type="region of interest" description="Disordered" evidence="1">
    <location>
        <begin position="1"/>
        <end position="26"/>
    </location>
</feature>
<feature type="non-terminal residue" evidence="2">
    <location>
        <position position="136"/>
    </location>
</feature>
<accession>A0A9P6EC72</accession>
<organism evidence="2 3">
    <name type="scientific">Crepidotus variabilis</name>
    <dbReference type="NCBI Taxonomy" id="179855"/>
    <lineage>
        <taxon>Eukaryota</taxon>
        <taxon>Fungi</taxon>
        <taxon>Dikarya</taxon>
        <taxon>Basidiomycota</taxon>
        <taxon>Agaricomycotina</taxon>
        <taxon>Agaricomycetes</taxon>
        <taxon>Agaricomycetidae</taxon>
        <taxon>Agaricales</taxon>
        <taxon>Agaricineae</taxon>
        <taxon>Crepidotaceae</taxon>
        <taxon>Crepidotus</taxon>
    </lineage>
</organism>
<evidence type="ECO:0000313" key="2">
    <source>
        <dbReference type="EMBL" id="KAF9526119.1"/>
    </source>
</evidence>
<name>A0A9P6EC72_9AGAR</name>
<evidence type="ECO:0000313" key="3">
    <source>
        <dbReference type="Proteomes" id="UP000807306"/>
    </source>
</evidence>
<dbReference type="AlphaFoldDB" id="A0A9P6EC72"/>
<dbReference type="OrthoDB" id="3270311at2759"/>
<dbReference type="EMBL" id="MU157875">
    <property type="protein sequence ID" value="KAF9526119.1"/>
    <property type="molecule type" value="Genomic_DNA"/>
</dbReference>